<reference evidence="2" key="1">
    <citation type="journal article" date="2008" name="Nature">
        <title>The amphioxus genome and the evolution of the chordate karyotype.</title>
        <authorList>
            <consortium name="US DOE Joint Genome Institute (JGI-PGF)"/>
            <person name="Putnam N.H."/>
            <person name="Butts T."/>
            <person name="Ferrier D.E.K."/>
            <person name="Furlong R.F."/>
            <person name="Hellsten U."/>
            <person name="Kawashima T."/>
            <person name="Robinson-Rechavi M."/>
            <person name="Shoguchi E."/>
            <person name="Terry A."/>
            <person name="Yu J.-K."/>
            <person name="Benito-Gutierrez E.L."/>
            <person name="Dubchak I."/>
            <person name="Garcia-Fernandez J."/>
            <person name="Gibson-Brown J.J."/>
            <person name="Grigoriev I.V."/>
            <person name="Horton A.C."/>
            <person name="de Jong P.J."/>
            <person name="Jurka J."/>
            <person name="Kapitonov V.V."/>
            <person name="Kohara Y."/>
            <person name="Kuroki Y."/>
            <person name="Lindquist E."/>
            <person name="Lucas S."/>
            <person name="Osoegawa K."/>
            <person name="Pennacchio L.A."/>
            <person name="Salamov A.A."/>
            <person name="Satou Y."/>
            <person name="Sauka-Spengler T."/>
            <person name="Schmutz J."/>
            <person name="Shin-I T."/>
            <person name="Toyoda A."/>
            <person name="Bronner-Fraser M."/>
            <person name="Fujiyama A."/>
            <person name="Holland L.Z."/>
            <person name="Holland P.W.H."/>
            <person name="Satoh N."/>
            <person name="Rokhsar D.S."/>
        </authorList>
    </citation>
    <scope>NUCLEOTIDE SEQUENCE [LARGE SCALE GENOMIC DNA]</scope>
    <source>
        <strain evidence="2">S238N-H82</strain>
        <tissue evidence="2">Testes</tissue>
    </source>
</reference>
<dbReference type="EMBL" id="GG666451">
    <property type="protein sequence ID" value="EEN70085.1"/>
    <property type="molecule type" value="Genomic_DNA"/>
</dbReference>
<evidence type="ECO:0000256" key="1">
    <source>
        <dbReference type="SAM" id="MobiDB-lite"/>
    </source>
</evidence>
<feature type="region of interest" description="Disordered" evidence="1">
    <location>
        <begin position="77"/>
        <end position="105"/>
    </location>
</feature>
<dbReference type="AlphaFoldDB" id="C3XQ64"/>
<gene>
    <name evidence="2" type="ORF">BRAFLDRAFT_67338</name>
</gene>
<evidence type="ECO:0000313" key="2">
    <source>
        <dbReference type="EMBL" id="EEN70085.1"/>
    </source>
</evidence>
<proteinExistence type="predicted"/>
<dbReference type="InParanoid" id="C3XQ64"/>
<sequence>MGRMSQDIRENWYPWKYCCRRKDRTETIIYDKPAIQKEITLSSLLSNGTLNRTSGIVRTEDPCIDLYQQQNIRPSLRRSRATYESSIEEPPEQVTTDSCEKDDVF</sequence>
<protein>
    <submittedName>
        <fullName evidence="2">Uncharacterized protein</fullName>
    </submittedName>
</protein>
<accession>C3XQ64</accession>
<name>C3XQ64_BRAFL</name>
<organism evidence="2">
    <name type="scientific">Branchiostoma floridae</name>
    <name type="common">Florida lancelet</name>
    <name type="synonym">Amphioxus</name>
    <dbReference type="NCBI Taxonomy" id="7739"/>
    <lineage>
        <taxon>Eukaryota</taxon>
        <taxon>Metazoa</taxon>
        <taxon>Chordata</taxon>
        <taxon>Cephalochordata</taxon>
        <taxon>Leptocardii</taxon>
        <taxon>Amphioxiformes</taxon>
        <taxon>Branchiostomatidae</taxon>
        <taxon>Branchiostoma</taxon>
    </lineage>
</organism>